<protein>
    <submittedName>
        <fullName evidence="2">Uncharacterized protein</fullName>
    </submittedName>
</protein>
<sequence>MNRSNIIFILVTALLVLQLIQHYFFSGAQ</sequence>
<gene>
    <name evidence="2" type="ORF">SAMN05216562_1981</name>
</gene>
<organism evidence="2 3">
    <name type="scientific">Microbulbifer marinus</name>
    <dbReference type="NCBI Taxonomy" id="658218"/>
    <lineage>
        <taxon>Bacteria</taxon>
        <taxon>Pseudomonadati</taxon>
        <taxon>Pseudomonadota</taxon>
        <taxon>Gammaproteobacteria</taxon>
        <taxon>Cellvibrionales</taxon>
        <taxon>Microbulbiferaceae</taxon>
        <taxon>Microbulbifer</taxon>
    </lineage>
</organism>
<reference evidence="3" key="1">
    <citation type="submission" date="2016-10" db="EMBL/GenBank/DDBJ databases">
        <authorList>
            <person name="Varghese N."/>
            <person name="Submissions S."/>
        </authorList>
    </citation>
    <scope>NUCLEOTIDE SEQUENCE [LARGE SCALE GENOMIC DNA]</scope>
    <source>
        <strain evidence="3">CGMCC 1.10657</strain>
    </source>
</reference>
<proteinExistence type="predicted"/>
<evidence type="ECO:0000256" key="1">
    <source>
        <dbReference type="SAM" id="Phobius"/>
    </source>
</evidence>
<feature type="transmembrane region" description="Helical" evidence="1">
    <location>
        <begin position="6"/>
        <end position="25"/>
    </location>
</feature>
<keyword evidence="1" id="KW-1133">Transmembrane helix</keyword>
<dbReference type="EMBL" id="FNQO01000002">
    <property type="protein sequence ID" value="SEA14930.1"/>
    <property type="molecule type" value="Genomic_DNA"/>
</dbReference>
<evidence type="ECO:0000313" key="3">
    <source>
        <dbReference type="Proteomes" id="UP000198658"/>
    </source>
</evidence>
<keyword evidence="1" id="KW-0472">Membrane</keyword>
<accession>A0A1H3YU47</accession>
<keyword evidence="1" id="KW-0812">Transmembrane</keyword>
<name>A0A1H3YU47_9GAMM</name>
<dbReference type="AlphaFoldDB" id="A0A1H3YU47"/>
<dbReference type="Proteomes" id="UP000198658">
    <property type="component" value="Unassembled WGS sequence"/>
</dbReference>
<evidence type="ECO:0000313" key="2">
    <source>
        <dbReference type="EMBL" id="SEA14930.1"/>
    </source>
</evidence>
<keyword evidence="3" id="KW-1185">Reference proteome</keyword>